<keyword evidence="4" id="KW-1185">Reference proteome</keyword>
<accession>A0A7D5P9J9</accession>
<feature type="compositionally biased region" description="Acidic residues" evidence="1">
    <location>
        <begin position="110"/>
        <end position="120"/>
    </location>
</feature>
<protein>
    <recommendedName>
        <fullName evidence="5">SipW-cognate class signal peptide</fullName>
    </recommendedName>
</protein>
<feature type="transmembrane region" description="Helical" evidence="2">
    <location>
        <begin position="16"/>
        <end position="38"/>
    </location>
</feature>
<dbReference type="Pfam" id="PF12389">
    <property type="entry name" value="Peptidase_M73"/>
    <property type="match status" value="1"/>
</dbReference>
<gene>
    <name evidence="3" type="ORF">HZS54_22000</name>
</gene>
<dbReference type="AlphaFoldDB" id="A0A7D5P9J9"/>
<dbReference type="EMBL" id="CP058909">
    <property type="protein sequence ID" value="QLH84143.1"/>
    <property type="molecule type" value="Genomic_DNA"/>
</dbReference>
<organism evidence="3 4">
    <name type="scientific">Halosimplex pelagicum</name>
    <dbReference type="NCBI Taxonomy" id="869886"/>
    <lineage>
        <taxon>Archaea</taxon>
        <taxon>Methanobacteriati</taxon>
        <taxon>Methanobacteriota</taxon>
        <taxon>Stenosarchaea group</taxon>
        <taxon>Halobacteria</taxon>
        <taxon>Halobacteriales</taxon>
        <taxon>Haloarculaceae</taxon>
        <taxon>Halosimplex</taxon>
    </lineage>
</organism>
<dbReference type="InterPro" id="IPR023833">
    <property type="entry name" value="Signal_pept_SipW-depend-type"/>
</dbReference>
<dbReference type="NCBIfam" id="TIGR04088">
    <property type="entry name" value="cognate_SipW"/>
    <property type="match status" value="1"/>
</dbReference>
<name>A0A7D5P9J9_9EURY</name>
<dbReference type="KEGG" id="hpel:HZS54_22000"/>
<dbReference type="PROSITE" id="PS51318">
    <property type="entry name" value="TAT"/>
    <property type="match status" value="1"/>
</dbReference>
<dbReference type="Proteomes" id="UP000509346">
    <property type="component" value="Chromosome"/>
</dbReference>
<keyword evidence="2" id="KW-1133">Transmembrane helix</keyword>
<evidence type="ECO:0000256" key="1">
    <source>
        <dbReference type="SAM" id="MobiDB-lite"/>
    </source>
</evidence>
<dbReference type="RefSeq" id="WP_179919238.1">
    <property type="nucleotide sequence ID" value="NZ_CP058909.1"/>
</dbReference>
<reference evidence="3 4" key="1">
    <citation type="submission" date="2020-07" db="EMBL/GenBank/DDBJ databases">
        <title>Halosimplex litoreum sp. nov. and Halosimplex rubrum sp. nov., isolated from different salt environments.</title>
        <authorList>
            <person name="Cui H."/>
        </authorList>
    </citation>
    <scope>NUCLEOTIDE SEQUENCE [LARGE SCALE GENOMIC DNA]</scope>
    <source>
        <strain evidence="3 4">R2</strain>
    </source>
</reference>
<evidence type="ECO:0008006" key="5">
    <source>
        <dbReference type="Google" id="ProtNLM"/>
    </source>
</evidence>
<feature type="region of interest" description="Disordered" evidence="1">
    <location>
        <begin position="101"/>
        <end position="129"/>
    </location>
</feature>
<dbReference type="GeneID" id="56085323"/>
<sequence length="213" mass="21712">MTDEDTNTIELNRRRVLGGIVTIGGAAAAAGAGTFAAFSDSESSDGNSITAGTLDLTTGSNSTIVNVNDVVPGTGPIAESLTLNNDGNISGSLDVIVDSVTSSENTVQEPELDSGDEDASQEGTSNTTGELANELTLTLSLDGTELYSGLASGLQSGDLTSGNSGNGENYSMTADSSANFEIEYSVDSDAGNEIMSDSVQIDLTFELNQNDSQ</sequence>
<dbReference type="OrthoDB" id="137379at2157"/>
<evidence type="ECO:0000256" key="2">
    <source>
        <dbReference type="SAM" id="Phobius"/>
    </source>
</evidence>
<dbReference type="InterPro" id="IPR022121">
    <property type="entry name" value="Peptidase_M73_camelysin"/>
</dbReference>
<dbReference type="InterPro" id="IPR006311">
    <property type="entry name" value="TAT_signal"/>
</dbReference>
<keyword evidence="2" id="KW-0812">Transmembrane</keyword>
<evidence type="ECO:0000313" key="4">
    <source>
        <dbReference type="Proteomes" id="UP000509346"/>
    </source>
</evidence>
<keyword evidence="2" id="KW-0472">Membrane</keyword>
<evidence type="ECO:0000313" key="3">
    <source>
        <dbReference type="EMBL" id="QLH84143.1"/>
    </source>
</evidence>
<proteinExistence type="predicted"/>